<dbReference type="Gene3D" id="3.40.190.10">
    <property type="entry name" value="Periplasmic binding protein-like II"/>
    <property type="match status" value="2"/>
</dbReference>
<keyword evidence="5" id="KW-0564">Palmitate</keyword>
<dbReference type="EMBL" id="JAFBEC010000003">
    <property type="protein sequence ID" value="MBM7632414.1"/>
    <property type="molecule type" value="Genomic_DNA"/>
</dbReference>
<dbReference type="InterPro" id="IPR004872">
    <property type="entry name" value="Lipoprotein_NlpA"/>
</dbReference>
<feature type="compositionally biased region" description="Acidic residues" evidence="7">
    <location>
        <begin position="23"/>
        <end position="48"/>
    </location>
</feature>
<dbReference type="PANTHER" id="PTHR30429:SF0">
    <property type="entry name" value="METHIONINE-BINDING LIPOPROTEIN METQ"/>
    <property type="match status" value="1"/>
</dbReference>
<dbReference type="PROSITE" id="PS51257">
    <property type="entry name" value="PROKAR_LIPOPROTEIN"/>
    <property type="match status" value="1"/>
</dbReference>
<dbReference type="RefSeq" id="WP_204696612.1">
    <property type="nucleotide sequence ID" value="NZ_JAFBEC010000003.1"/>
</dbReference>
<evidence type="ECO:0000313" key="9">
    <source>
        <dbReference type="Proteomes" id="UP000741863"/>
    </source>
</evidence>
<name>A0ABS2PAR9_9BACL</name>
<gene>
    <name evidence="8" type="ORF">JOD17_001507</name>
</gene>
<comment type="subcellular location">
    <subcellularLocation>
        <location evidence="1">Membrane</location>
        <topology evidence="1">Lipid-anchor</topology>
    </subcellularLocation>
</comment>
<evidence type="ECO:0000256" key="4">
    <source>
        <dbReference type="ARBA" id="ARBA00023136"/>
    </source>
</evidence>
<protein>
    <submittedName>
        <fullName evidence="8">D-methionine transport system substrate-binding protein</fullName>
    </submittedName>
</protein>
<dbReference type="Proteomes" id="UP000741863">
    <property type="component" value="Unassembled WGS sequence"/>
</dbReference>
<comment type="similarity">
    <text evidence="2">Belongs to the NlpA lipoprotein family.</text>
</comment>
<evidence type="ECO:0000256" key="7">
    <source>
        <dbReference type="SAM" id="MobiDB-lite"/>
    </source>
</evidence>
<evidence type="ECO:0000256" key="5">
    <source>
        <dbReference type="ARBA" id="ARBA00023139"/>
    </source>
</evidence>
<evidence type="ECO:0000256" key="3">
    <source>
        <dbReference type="ARBA" id="ARBA00022729"/>
    </source>
</evidence>
<sequence length="287" mass="31970">MKKLTTLVAIPALLLAACGTSEDQQETDSTEETAESTEEATEESEEVTLDVASLIPPMTEILELVEPELAEEGIDLNVVVLGDNIQPNDALHHEEVDANFFQHVPFMEEYNINNDASLVPVEPIYFANYGVYAADYESMDELPEGATIAIANDISNIDRSLQLLAQHEVIELEETDERYYTQSHISENPNDYNFEEVDLLMLARMYDDADAVVITPAYAEPLGLTPANDALLTEGTENEFAITLVAREDNVDEEAIQTLAEVMTSEIVRDFLEENYDETAIPAFDHE</sequence>
<keyword evidence="4" id="KW-0472">Membrane</keyword>
<keyword evidence="9" id="KW-1185">Reference proteome</keyword>
<comment type="caution">
    <text evidence="8">The sequence shown here is derived from an EMBL/GenBank/DDBJ whole genome shotgun (WGS) entry which is preliminary data.</text>
</comment>
<evidence type="ECO:0000256" key="6">
    <source>
        <dbReference type="ARBA" id="ARBA00023288"/>
    </source>
</evidence>
<organism evidence="8 9">
    <name type="scientific">Geomicrobium sediminis</name>
    <dbReference type="NCBI Taxonomy" id="1347788"/>
    <lineage>
        <taxon>Bacteria</taxon>
        <taxon>Bacillati</taxon>
        <taxon>Bacillota</taxon>
        <taxon>Bacilli</taxon>
        <taxon>Bacillales</taxon>
        <taxon>Geomicrobium</taxon>
    </lineage>
</organism>
<keyword evidence="3" id="KW-0732">Signal</keyword>
<keyword evidence="6" id="KW-0449">Lipoprotein</keyword>
<evidence type="ECO:0000256" key="1">
    <source>
        <dbReference type="ARBA" id="ARBA00004635"/>
    </source>
</evidence>
<accession>A0ABS2PAR9</accession>
<dbReference type="PANTHER" id="PTHR30429">
    <property type="entry name" value="D-METHIONINE-BINDING LIPOPROTEIN METQ"/>
    <property type="match status" value="1"/>
</dbReference>
<feature type="region of interest" description="Disordered" evidence="7">
    <location>
        <begin position="19"/>
        <end position="48"/>
    </location>
</feature>
<dbReference type="SUPFAM" id="SSF53850">
    <property type="entry name" value="Periplasmic binding protein-like II"/>
    <property type="match status" value="1"/>
</dbReference>
<evidence type="ECO:0000313" key="8">
    <source>
        <dbReference type="EMBL" id="MBM7632414.1"/>
    </source>
</evidence>
<dbReference type="Pfam" id="PF03180">
    <property type="entry name" value="Lipoprotein_9"/>
    <property type="match status" value="1"/>
</dbReference>
<reference evidence="8 9" key="1">
    <citation type="submission" date="2021-01" db="EMBL/GenBank/DDBJ databases">
        <title>Genomic Encyclopedia of Type Strains, Phase IV (KMG-IV): sequencing the most valuable type-strain genomes for metagenomic binning, comparative biology and taxonomic classification.</title>
        <authorList>
            <person name="Goeker M."/>
        </authorList>
    </citation>
    <scope>NUCLEOTIDE SEQUENCE [LARGE SCALE GENOMIC DNA]</scope>
    <source>
        <strain evidence="8 9">DSM 25540</strain>
    </source>
</reference>
<evidence type="ECO:0000256" key="2">
    <source>
        <dbReference type="ARBA" id="ARBA00008973"/>
    </source>
</evidence>
<proteinExistence type="inferred from homology"/>